<dbReference type="AlphaFoldDB" id="A0AB37D4T3"/>
<sequence>MQQDSRIHAYQNKENKKSAYTRNHAIKKSIGEYIMQLDDDDYCVKTRMEKQLKFLDDNKGFDFVGSNCFLFDQKGIYGNMEFPTNPKKEDLLSTSPFMNPSVMFRKKALQKVEGYRVSKETIRGQDYDLYLLFLLEQS</sequence>
<dbReference type="RefSeq" id="WP_155224412.1">
    <property type="nucleotide sequence ID" value="NZ_CP046246.1"/>
</dbReference>
<dbReference type="EMBL" id="CP046246">
    <property type="protein sequence ID" value="QGP76223.1"/>
    <property type="molecule type" value="Genomic_DNA"/>
</dbReference>
<dbReference type="InterPro" id="IPR001173">
    <property type="entry name" value="Glyco_trans_2-like"/>
</dbReference>
<dbReference type="PANTHER" id="PTHR43685">
    <property type="entry name" value="GLYCOSYLTRANSFERASE"/>
    <property type="match status" value="1"/>
</dbReference>
<proteinExistence type="inferred from homology"/>
<dbReference type="SUPFAM" id="SSF53448">
    <property type="entry name" value="Nucleotide-diphospho-sugar transferases"/>
    <property type="match status" value="1"/>
</dbReference>
<dbReference type="InterPro" id="IPR050834">
    <property type="entry name" value="Glycosyltransf_2"/>
</dbReference>
<accession>A0AB37D4T3</accession>
<dbReference type="Gene3D" id="3.90.550.10">
    <property type="entry name" value="Spore Coat Polysaccharide Biosynthesis Protein SpsA, Chain A"/>
    <property type="match status" value="1"/>
</dbReference>
<protein>
    <submittedName>
        <fullName evidence="5">Glycosyltransferase</fullName>
    </submittedName>
</protein>
<name>A0AB37D4T3_TETHA</name>
<gene>
    <name evidence="5" type="ORF">GLW17_04965</name>
</gene>
<evidence type="ECO:0000313" key="5">
    <source>
        <dbReference type="EMBL" id="QGP76223.1"/>
    </source>
</evidence>
<dbReference type="Pfam" id="PF00535">
    <property type="entry name" value="Glycos_transf_2"/>
    <property type="match status" value="1"/>
</dbReference>
<evidence type="ECO:0000256" key="3">
    <source>
        <dbReference type="ARBA" id="ARBA00022679"/>
    </source>
</evidence>
<keyword evidence="3" id="KW-0808">Transferase</keyword>
<evidence type="ECO:0000259" key="4">
    <source>
        <dbReference type="Pfam" id="PF00535"/>
    </source>
</evidence>
<evidence type="ECO:0000256" key="2">
    <source>
        <dbReference type="ARBA" id="ARBA00022676"/>
    </source>
</evidence>
<dbReference type="Proteomes" id="UP000427886">
    <property type="component" value="Chromosome"/>
</dbReference>
<keyword evidence="2" id="KW-0328">Glycosyltransferase</keyword>
<dbReference type="KEGG" id="tey:GLW17_04965"/>
<dbReference type="CDD" id="cd00761">
    <property type="entry name" value="Glyco_tranf_GTA_type"/>
    <property type="match status" value="1"/>
</dbReference>
<feature type="domain" description="Glycosyltransferase 2-like" evidence="4">
    <location>
        <begin position="2"/>
        <end position="110"/>
    </location>
</feature>
<dbReference type="InterPro" id="IPR029044">
    <property type="entry name" value="Nucleotide-diphossugar_trans"/>
</dbReference>
<evidence type="ECO:0000313" key="6">
    <source>
        <dbReference type="Proteomes" id="UP000427886"/>
    </source>
</evidence>
<comment type="similarity">
    <text evidence="1">Belongs to the glycosyltransferase 2 family.</text>
</comment>
<dbReference type="GO" id="GO:0016757">
    <property type="term" value="F:glycosyltransferase activity"/>
    <property type="evidence" value="ECO:0007669"/>
    <property type="project" value="UniProtKB-KW"/>
</dbReference>
<dbReference type="PANTHER" id="PTHR43685:SF5">
    <property type="entry name" value="GLYCOSYLTRANSFERASE EPSE-RELATED"/>
    <property type="match status" value="1"/>
</dbReference>
<evidence type="ECO:0000256" key="1">
    <source>
        <dbReference type="ARBA" id="ARBA00006739"/>
    </source>
</evidence>
<organism evidence="5 6">
    <name type="scientific">Tetragenococcus halophilus</name>
    <name type="common">Pediococcus halophilus</name>
    <dbReference type="NCBI Taxonomy" id="51669"/>
    <lineage>
        <taxon>Bacteria</taxon>
        <taxon>Bacillati</taxon>
        <taxon>Bacillota</taxon>
        <taxon>Bacilli</taxon>
        <taxon>Lactobacillales</taxon>
        <taxon>Enterococcaceae</taxon>
        <taxon>Tetragenococcus</taxon>
    </lineage>
</organism>
<reference evidence="5 6" key="1">
    <citation type="submission" date="2019-11" db="EMBL/GenBank/DDBJ databases">
        <authorList>
            <person name="Kim E."/>
            <person name="Lee J."/>
            <person name="Jeon K."/>
            <person name="Lee Y."/>
        </authorList>
    </citation>
    <scope>NUCLEOTIDE SEQUENCE [LARGE SCALE GENOMIC DNA]</scope>
    <source>
        <strain evidence="5 6">YJ1</strain>
    </source>
</reference>